<evidence type="ECO:0000256" key="4">
    <source>
        <dbReference type="ARBA" id="ARBA00022491"/>
    </source>
</evidence>
<evidence type="ECO:0000256" key="1">
    <source>
        <dbReference type="ARBA" id="ARBA00004123"/>
    </source>
</evidence>
<feature type="compositionally biased region" description="Basic and acidic residues" evidence="10">
    <location>
        <begin position="1049"/>
        <end position="1062"/>
    </location>
</feature>
<comment type="function">
    <text evidence="9">Component of the Mediator complex, a coactivator involved in regulated transcription of nearly all RNA polymerase II-dependent genes. Mediator functions as a bridge to convey information from gene-specific regulatory proteins to the basal RNA polymerase II transcription machinery. Mediator is recruited to promoters by direct interactions with regulatory proteins and serves as a scaffold for the assembly of a functional preinitiation complex with RNA polymerase II and the general transcription factors.</text>
</comment>
<keyword evidence="6 9" id="KW-0010">Activator</keyword>
<evidence type="ECO:0000256" key="7">
    <source>
        <dbReference type="ARBA" id="ARBA00023163"/>
    </source>
</evidence>
<comment type="subcellular location">
    <subcellularLocation>
        <location evidence="1 9">Nucleus</location>
    </subcellularLocation>
</comment>
<feature type="compositionally biased region" description="Acidic residues" evidence="10">
    <location>
        <begin position="388"/>
        <end position="402"/>
    </location>
</feature>
<comment type="subunit">
    <text evidence="9">Component of the Mediator complex.</text>
</comment>
<organism evidence="14 15">
    <name type="scientific">Chenopodium quinoa</name>
    <name type="common">Quinoa</name>
    <dbReference type="NCBI Taxonomy" id="63459"/>
    <lineage>
        <taxon>Eukaryota</taxon>
        <taxon>Viridiplantae</taxon>
        <taxon>Streptophyta</taxon>
        <taxon>Embryophyta</taxon>
        <taxon>Tracheophyta</taxon>
        <taxon>Spermatophyta</taxon>
        <taxon>Magnoliopsida</taxon>
        <taxon>eudicotyledons</taxon>
        <taxon>Gunneridae</taxon>
        <taxon>Pentapetalae</taxon>
        <taxon>Caryophyllales</taxon>
        <taxon>Chenopodiaceae</taxon>
        <taxon>Chenopodioideae</taxon>
        <taxon>Atripliceae</taxon>
        <taxon>Chenopodium</taxon>
    </lineage>
</organism>
<dbReference type="Pfam" id="PF06333">
    <property type="entry name" value="Med13_C"/>
    <property type="match status" value="1"/>
</dbReference>
<feature type="region of interest" description="Disordered" evidence="10">
    <location>
        <begin position="780"/>
        <end position="808"/>
    </location>
</feature>
<keyword evidence="4 9" id="KW-0678">Repressor</keyword>
<dbReference type="GO" id="GO:0003713">
    <property type="term" value="F:transcription coactivator activity"/>
    <property type="evidence" value="ECO:0007669"/>
    <property type="project" value="TreeGrafter"/>
</dbReference>
<feature type="domain" description="Mediator complex subunit Med13 C-terminal" evidence="12">
    <location>
        <begin position="1509"/>
        <end position="1902"/>
    </location>
</feature>
<dbReference type="GO" id="GO:0045944">
    <property type="term" value="P:positive regulation of transcription by RNA polymerase II"/>
    <property type="evidence" value="ECO:0007669"/>
    <property type="project" value="TreeGrafter"/>
</dbReference>
<feature type="signal peptide" evidence="11">
    <location>
        <begin position="1"/>
        <end position="23"/>
    </location>
</feature>
<evidence type="ECO:0000256" key="10">
    <source>
        <dbReference type="SAM" id="MobiDB-lite"/>
    </source>
</evidence>
<evidence type="ECO:0000256" key="3">
    <source>
        <dbReference type="ARBA" id="ARBA00019618"/>
    </source>
</evidence>
<feature type="compositionally biased region" description="Polar residues" evidence="10">
    <location>
        <begin position="612"/>
        <end position="640"/>
    </location>
</feature>
<dbReference type="InterPro" id="IPR009401">
    <property type="entry name" value="Med13_C"/>
</dbReference>
<keyword evidence="5 9" id="KW-0805">Transcription regulation</keyword>
<dbReference type="OMA" id="ADSMACH"/>
<feature type="compositionally biased region" description="Polar residues" evidence="10">
    <location>
        <begin position="1022"/>
        <end position="1042"/>
    </location>
</feature>
<feature type="compositionally biased region" description="Low complexity" evidence="10">
    <location>
        <begin position="1005"/>
        <end position="1017"/>
    </location>
</feature>
<feature type="region of interest" description="Disordered" evidence="10">
    <location>
        <begin position="302"/>
        <end position="330"/>
    </location>
</feature>
<evidence type="ECO:0000256" key="5">
    <source>
        <dbReference type="ARBA" id="ARBA00023015"/>
    </source>
</evidence>
<keyword evidence="11" id="KW-0732">Signal</keyword>
<reference evidence="14" key="1">
    <citation type="journal article" date="2017" name="Nature">
        <title>The genome of Chenopodium quinoa.</title>
        <authorList>
            <person name="Jarvis D.E."/>
            <person name="Ho Y.S."/>
            <person name="Lightfoot D.J."/>
            <person name="Schmoeckel S.M."/>
            <person name="Li B."/>
            <person name="Borm T.J.A."/>
            <person name="Ohyanagi H."/>
            <person name="Mineta K."/>
            <person name="Michell C.T."/>
            <person name="Saber N."/>
            <person name="Kharbatia N.M."/>
            <person name="Rupper R.R."/>
            <person name="Sharp A.R."/>
            <person name="Dally N."/>
            <person name="Boughton B.A."/>
            <person name="Woo Y.H."/>
            <person name="Gao G."/>
            <person name="Schijlen E.G.W.M."/>
            <person name="Guo X."/>
            <person name="Momin A.A."/>
            <person name="Negrao S."/>
            <person name="Al-Babili S."/>
            <person name="Gehring C."/>
            <person name="Roessner U."/>
            <person name="Jung C."/>
            <person name="Murphy K."/>
            <person name="Arold S.T."/>
            <person name="Gojobori T."/>
            <person name="van der Linden C.G."/>
            <person name="van Loo E.N."/>
            <person name="Jellen E.N."/>
            <person name="Maughan P.J."/>
            <person name="Tester M."/>
        </authorList>
    </citation>
    <scope>NUCLEOTIDE SEQUENCE [LARGE SCALE GENOMIC DNA]</scope>
    <source>
        <strain evidence="14">cv. PI 614886</strain>
    </source>
</reference>
<keyword evidence="8 9" id="KW-0539">Nucleus</keyword>
<evidence type="ECO:0000256" key="8">
    <source>
        <dbReference type="ARBA" id="ARBA00023242"/>
    </source>
</evidence>
<dbReference type="Gramene" id="AUR62040904-RA">
    <property type="protein sequence ID" value="AUR62040904-RA:cds"/>
    <property type="gene ID" value="AUR62040904"/>
</dbReference>
<feature type="chain" id="PRO_5031559835" description="Mediator of RNA polymerase II transcription subunit 13" evidence="11">
    <location>
        <begin position="24"/>
        <end position="1925"/>
    </location>
</feature>
<reference evidence="14" key="2">
    <citation type="submission" date="2021-03" db="UniProtKB">
        <authorList>
            <consortium name="EnsemblPlants"/>
        </authorList>
    </citation>
    <scope>IDENTIFICATION</scope>
</reference>
<accession>A0A803N5N1</accession>
<evidence type="ECO:0000259" key="13">
    <source>
        <dbReference type="Pfam" id="PF18296"/>
    </source>
</evidence>
<feature type="region of interest" description="Disordered" evidence="10">
    <location>
        <begin position="612"/>
        <end position="670"/>
    </location>
</feature>
<dbReference type="PANTHER" id="PTHR48249:SF3">
    <property type="entry name" value="MEDIATOR OF RNA POLYMERASE II TRANSCRIPTION SUBUNIT 13"/>
    <property type="match status" value="1"/>
</dbReference>
<comment type="similarity">
    <text evidence="2 9">Belongs to the Mediator complex subunit 13 family.</text>
</comment>
<dbReference type="PANTHER" id="PTHR48249">
    <property type="entry name" value="MEDIATOR OF RNA POLYMERASE II TRANSCRIPTION SUBUNIT 13"/>
    <property type="match status" value="1"/>
</dbReference>
<dbReference type="EnsemblPlants" id="AUR62040904-RA">
    <property type="protein sequence ID" value="AUR62040904-RA:cds"/>
    <property type="gene ID" value="AUR62040904"/>
</dbReference>
<proteinExistence type="inferred from homology"/>
<keyword evidence="7 9" id="KW-0804">Transcription</keyword>
<name>A0A803N5N1_CHEQI</name>
<evidence type="ECO:0000259" key="12">
    <source>
        <dbReference type="Pfam" id="PF06333"/>
    </source>
</evidence>
<evidence type="ECO:0000256" key="2">
    <source>
        <dbReference type="ARBA" id="ARBA00009354"/>
    </source>
</evidence>
<feature type="region of interest" description="Disordered" evidence="10">
    <location>
        <begin position="1005"/>
        <end position="1079"/>
    </location>
</feature>
<dbReference type="InterPro" id="IPR041285">
    <property type="entry name" value="MID_MedPIWI"/>
</dbReference>
<dbReference type="Proteomes" id="UP000596660">
    <property type="component" value="Unplaced"/>
</dbReference>
<dbReference type="GO" id="GO:0016592">
    <property type="term" value="C:mediator complex"/>
    <property type="evidence" value="ECO:0007669"/>
    <property type="project" value="InterPro"/>
</dbReference>
<feature type="region of interest" description="Disordered" evidence="10">
    <location>
        <begin position="388"/>
        <end position="463"/>
    </location>
</feature>
<dbReference type="Pfam" id="PF18296">
    <property type="entry name" value="MID_MedPIWI"/>
    <property type="match status" value="1"/>
</dbReference>
<evidence type="ECO:0000313" key="15">
    <source>
        <dbReference type="Proteomes" id="UP000596660"/>
    </source>
</evidence>
<feature type="compositionally biased region" description="Polar residues" evidence="10">
    <location>
        <begin position="302"/>
        <end position="319"/>
    </location>
</feature>
<evidence type="ECO:0000256" key="6">
    <source>
        <dbReference type="ARBA" id="ARBA00023159"/>
    </source>
</evidence>
<evidence type="ECO:0000313" key="14">
    <source>
        <dbReference type="EnsemblPlants" id="AUR62040904-RA:cds"/>
    </source>
</evidence>
<dbReference type="InterPro" id="IPR051139">
    <property type="entry name" value="Mediator_complx_sub13"/>
</dbReference>
<protein>
    <recommendedName>
        <fullName evidence="3 9">Mediator of RNA polymerase II transcription subunit 13</fullName>
    </recommendedName>
</protein>
<sequence>MPSSFRFDLAVLLFTLLKGGLHQLSWFQFLPNESDVTCLPDKSSRTEQRDAATLELISSHVQLQKDGFLSTWTNSFVGPWDPSQGTHNPDEKIKLWLFLPGRHSSVSETAQPAVCKLRVVASGLWISPGDSEEVATALSQALKSRLERALIGLSYVRYGDVFSRYRPFSQSEELFRKGQPTIEFVFAASEDAIFVHAILSAKHVRTLSGGDMEKVLKLSSSSLGQRLPVVVSPHGMCGKVTGCCSSDLVKQVFVGPGASNTSTGLVGLPYTAAHTSGGKLGGQNYYLEVTLGCSSSGSEKVNLPNSNINSSNRPTSGSPSIAKGSQKVSTGDASNFEKTFIYPSEAVLVPILQTSYARSFLKRFWLPNWTGLSLAGSTLLMHCCGSETDDVDDSWSESDGDADSLTGRQSGLSSVDPMDTNGPKQGAKRPRTGADDSYIQAGTVGNAPKHEYSNSGIPGVTNDHAGSEWDWDDDDRGGGMDIQALLSEFGDFGDFFENDALPFGEPPGTAESQALVYSGHDCGDGGGSPSGTLMDVPDPMLLPASFQMFESLHSPSTGMEECVSNIQEATKCNSTGLVSCAPAASNGEIDHVLKAEALLTFAPEYGAVETPSSELSSTVFRSPYQPKSQKAESLNSSGSNYVYGATPPSSPGTNGREENPSLAADSRIHPGKYDIGSDLQKLYTQIERGQTLTETMSIKNSTVTSSEGASLSLFSGFNSSSTVKSVQDMTNEVANSAKQFFLSQRTVPSVELECLMFQAFMCRIRHTLLPFGNPASTAGNRSIGNMGLGQLPGDPSGTPDNFSSKSELRKKDSIPVRIAGDFDGGMLDSPFNAPIGVWRSVATSKPAKPAITPTAEVFPSSSQQIFNEEAMISYRKRQPLQDFLDAMPLLVQQAVSFVDVAFDGEFVDGPYSWLALQEQCRRGFCCGPHMAHAGCGGIFASCHSFDIAGVDLLDPVSADVQASSVISLLQSDVKTALKSAFGSSDGPLFVTDWCKGRSLSADAGTTSETLSAESTLSEYRDSSNTTALSVSDPVSPSQSTAGMPSGLRDGSKADDTGHKRSNQELCMSESEPQLRSRRRPSLLVIPSTSILVGYQDDWLKTSASSLQLWEKAPLEPYAFQKHVSYYAVCPNINSLTMMAADFFQELGSVYEMCKLGSHSPHAVGNQMDVDSGKCLTSGFVLLDIPQSVKVESTNASGIGIGSISDFYQSLSSSWDIASYLRSLAKALKTLQLGSCSAANAKEGNNSSCTVIYVVCPFPDPIAVLQTIVESSVAVASVFFSTENDKRAILHSQVGKALNHAAGVDEVSISNIPTLSGFSIPRIVLQIVPIDAIFRVSSPSLNELVLFKEIAFTVYNKARRILRGSSNEFIQPSTFSGRSSSMLVNMANPIPGMWKDCVGSRFSGSSLSREGEFDPGMRAGTWDNSWQTARAGGLSCDANRSGDALFQEQAHYMFEPLFIMAEPGSAEHGVSPTPIGNVATDDSSGGFAQNSTLCGDTVPSSQLDGSEGDSYGSGLLRSSPSLHCCYGWTEDWRWLVCIWTDSRGELLDNHIFPFGGISSRQDTKGMQNIFVQVLQQGCQLLQACATPDNGVARARDFVITRIGCFYELECQEWQKALYSIGGSEVKKWPLQLRRTTPDGMPTNSNGASLQQQEIERSLPSSPNPMYSPHSKSTGFMKTTGRKQLIGGPAVDGSRGSLQLVQSISFISVSVDHSLHLVSQADVSTGSSQGSGVTGSLNYLEGFTPVRSLGSTSASYILIPSPSMHFLTPFPLQLPTCLTSESPPLAHLLHSKGYAIPLSTGFVVSKAVPTLKKDINKLKEEWPSVLSVSLVDFYGGCGVPTEKLGRSLPKQAGRGIVSDAREYELEIHSILESVMAELHGLSWLTVSPAYLERRTALPFHCDMVLRLRRLLYFAEKEISGPPERPQL</sequence>
<evidence type="ECO:0000256" key="9">
    <source>
        <dbReference type="RuleBase" id="RU364134"/>
    </source>
</evidence>
<feature type="domain" description="MID" evidence="13">
    <location>
        <begin position="1121"/>
        <end position="1359"/>
    </location>
</feature>
<evidence type="ECO:0000256" key="11">
    <source>
        <dbReference type="SAM" id="SignalP"/>
    </source>
</evidence>
<keyword evidence="15" id="KW-1185">Reference proteome</keyword>